<comment type="caution">
    <text evidence="5">The sequence shown here is derived from an EMBL/GenBank/DDBJ whole genome shotgun (WGS) entry which is preliminary data.</text>
</comment>
<dbReference type="Proteomes" id="UP001262410">
    <property type="component" value="Unassembled WGS sequence"/>
</dbReference>
<name>A0ABU1JQC2_9PROT</name>
<evidence type="ECO:0000256" key="2">
    <source>
        <dbReference type="ARBA" id="ARBA00021572"/>
    </source>
</evidence>
<sequence>MTDPTQPGSARPVLIAAEPQLFVSDIAAACDFYSRRLGFAVAFAYGDPPFYAQVVRDGARLNLRHVDGPVFDAGFRAREADALAATITLADAKPLFLEVQAAGAPLHQTLRTEPWGARTFIVRDPDGNLLAFSS</sequence>
<dbReference type="InterPro" id="IPR029068">
    <property type="entry name" value="Glyas_Bleomycin-R_OHBP_Dase"/>
</dbReference>
<keyword evidence="6" id="KW-1185">Reference proteome</keyword>
<dbReference type="SUPFAM" id="SSF54593">
    <property type="entry name" value="Glyoxalase/Bleomycin resistance protein/Dihydroxybiphenyl dioxygenase"/>
    <property type="match status" value="1"/>
</dbReference>
<reference evidence="5 6" key="1">
    <citation type="submission" date="2023-07" db="EMBL/GenBank/DDBJ databases">
        <title>Sorghum-associated microbial communities from plants grown in Nebraska, USA.</title>
        <authorList>
            <person name="Schachtman D."/>
        </authorList>
    </citation>
    <scope>NUCLEOTIDE SEQUENCE [LARGE SCALE GENOMIC DNA]</scope>
    <source>
        <strain evidence="5 6">584</strain>
    </source>
</reference>
<comment type="similarity">
    <text evidence="1">Belongs to the bleomycin resistance protein family.</text>
</comment>
<evidence type="ECO:0000256" key="1">
    <source>
        <dbReference type="ARBA" id="ARBA00011051"/>
    </source>
</evidence>
<dbReference type="CDD" id="cd08349">
    <property type="entry name" value="BLMA_like"/>
    <property type="match status" value="1"/>
</dbReference>
<proteinExistence type="inferred from homology"/>
<evidence type="ECO:0000256" key="3">
    <source>
        <dbReference type="ARBA" id="ARBA00023251"/>
    </source>
</evidence>
<dbReference type="Gene3D" id="3.10.180.10">
    <property type="entry name" value="2,3-Dihydroxybiphenyl 1,2-Dioxygenase, domain 1"/>
    <property type="match status" value="1"/>
</dbReference>
<dbReference type="InterPro" id="IPR000335">
    <property type="entry name" value="Bleomycin-R"/>
</dbReference>
<evidence type="ECO:0000259" key="4">
    <source>
        <dbReference type="PROSITE" id="PS51819"/>
    </source>
</evidence>
<evidence type="ECO:0000313" key="5">
    <source>
        <dbReference type="EMBL" id="MDR6290517.1"/>
    </source>
</evidence>
<dbReference type="InterPro" id="IPR037523">
    <property type="entry name" value="VOC_core"/>
</dbReference>
<keyword evidence="3" id="KW-0046">Antibiotic resistance</keyword>
<dbReference type="RefSeq" id="WP_309794982.1">
    <property type="nucleotide sequence ID" value="NZ_JAVDPW010000005.1"/>
</dbReference>
<feature type="domain" description="VOC" evidence="4">
    <location>
        <begin position="11"/>
        <end position="134"/>
    </location>
</feature>
<dbReference type="PROSITE" id="PS51819">
    <property type="entry name" value="VOC"/>
    <property type="match status" value="1"/>
</dbReference>
<evidence type="ECO:0000313" key="6">
    <source>
        <dbReference type="Proteomes" id="UP001262410"/>
    </source>
</evidence>
<dbReference type="EMBL" id="JAVDPW010000005">
    <property type="protein sequence ID" value="MDR6290517.1"/>
    <property type="molecule type" value="Genomic_DNA"/>
</dbReference>
<protein>
    <recommendedName>
        <fullName evidence="2">Bleomycin resistance protein</fullName>
    </recommendedName>
</protein>
<gene>
    <name evidence="5" type="ORF">E9232_003043</name>
</gene>
<dbReference type="InterPro" id="IPR004360">
    <property type="entry name" value="Glyas_Fos-R_dOase_dom"/>
</dbReference>
<dbReference type="Pfam" id="PF00903">
    <property type="entry name" value="Glyoxalase"/>
    <property type="match status" value="1"/>
</dbReference>
<organism evidence="5 6">
    <name type="scientific">Inquilinus ginsengisoli</name>
    <dbReference type="NCBI Taxonomy" id="363840"/>
    <lineage>
        <taxon>Bacteria</taxon>
        <taxon>Pseudomonadati</taxon>
        <taxon>Pseudomonadota</taxon>
        <taxon>Alphaproteobacteria</taxon>
        <taxon>Rhodospirillales</taxon>
        <taxon>Rhodospirillaceae</taxon>
        <taxon>Inquilinus</taxon>
    </lineage>
</organism>
<accession>A0ABU1JQC2</accession>